<evidence type="ECO:0000256" key="1">
    <source>
        <dbReference type="SAM" id="Phobius"/>
    </source>
</evidence>
<dbReference type="GO" id="GO:0005829">
    <property type="term" value="C:cytosol"/>
    <property type="evidence" value="ECO:0007669"/>
    <property type="project" value="TreeGrafter"/>
</dbReference>
<gene>
    <name evidence="3" type="ORF">AZK02_12110</name>
</gene>
<organism evidence="3 4">
    <name type="scientific">Streptococcus pneumoniae</name>
    <dbReference type="NCBI Taxonomy" id="1313"/>
    <lineage>
        <taxon>Bacteria</taxon>
        <taxon>Bacillati</taxon>
        <taxon>Bacillota</taxon>
        <taxon>Bacilli</taxon>
        <taxon>Lactobacillales</taxon>
        <taxon>Streptococcaceae</taxon>
        <taxon>Streptococcus</taxon>
    </lineage>
</organism>
<dbReference type="PANTHER" id="PTHR10953:SF102">
    <property type="entry name" value="ADENYLYLTRANSFERASE AND SULFURTRANSFERASE MOCS3"/>
    <property type="match status" value="1"/>
</dbReference>
<keyword evidence="3" id="KW-0808">Transferase</keyword>
<dbReference type="InterPro" id="IPR035985">
    <property type="entry name" value="Ubiquitin-activating_enz"/>
</dbReference>
<protein>
    <submittedName>
        <fullName evidence="3">ThiF family adenylyltransferase</fullName>
    </submittedName>
</protein>
<dbReference type="GO" id="GO:0008146">
    <property type="term" value="F:sulfotransferase activity"/>
    <property type="evidence" value="ECO:0007669"/>
    <property type="project" value="TreeGrafter"/>
</dbReference>
<dbReference type="InterPro" id="IPR000594">
    <property type="entry name" value="ThiF_NAD_FAD-bd"/>
</dbReference>
<sequence length="155" mass="17431">MDSRYSRTKGYYSLFYNEEYNKIQNKTVLVLGAGALGCYISLSLSMYGVRKLIVADYDIIEPSNLNRQILYTESDVGKEKINVLSEKIHKYNSDVQVVLISIKVSSVEELEKIVAEYGSIDFIVKAIDTPIDIIKIVNQFAVSHKISYISGGFNG</sequence>
<keyword evidence="1" id="KW-0472">Membrane</keyword>
<dbReference type="Gene3D" id="3.40.50.720">
    <property type="entry name" value="NAD(P)-binding Rossmann-like Domain"/>
    <property type="match status" value="1"/>
</dbReference>
<name>A0A8B5XKX0_STREE</name>
<dbReference type="GO" id="GO:0004792">
    <property type="term" value="F:thiosulfate-cyanide sulfurtransferase activity"/>
    <property type="evidence" value="ECO:0007669"/>
    <property type="project" value="TreeGrafter"/>
</dbReference>
<dbReference type="GO" id="GO:0008641">
    <property type="term" value="F:ubiquitin-like modifier activating enzyme activity"/>
    <property type="evidence" value="ECO:0007669"/>
    <property type="project" value="InterPro"/>
</dbReference>
<dbReference type="PANTHER" id="PTHR10953">
    <property type="entry name" value="UBIQUITIN-ACTIVATING ENZYME E1"/>
    <property type="match status" value="1"/>
</dbReference>
<dbReference type="SUPFAM" id="SSF69572">
    <property type="entry name" value="Activating enzymes of the ubiquitin-like proteins"/>
    <property type="match status" value="1"/>
</dbReference>
<feature type="domain" description="THIF-type NAD/FAD binding fold" evidence="2">
    <location>
        <begin position="12"/>
        <end position="153"/>
    </location>
</feature>
<dbReference type="Pfam" id="PF00899">
    <property type="entry name" value="ThiF"/>
    <property type="match status" value="1"/>
</dbReference>
<keyword evidence="3" id="KW-0548">Nucleotidyltransferase</keyword>
<keyword evidence="1" id="KW-0812">Transmembrane</keyword>
<accession>A0A8B5XKX0</accession>
<evidence type="ECO:0000313" key="4">
    <source>
        <dbReference type="Proteomes" id="UP000318940"/>
    </source>
</evidence>
<evidence type="ECO:0000259" key="2">
    <source>
        <dbReference type="Pfam" id="PF00899"/>
    </source>
</evidence>
<dbReference type="InterPro" id="IPR045886">
    <property type="entry name" value="ThiF/MoeB/HesA"/>
</dbReference>
<proteinExistence type="predicted"/>
<feature type="transmembrane region" description="Helical" evidence="1">
    <location>
        <begin position="28"/>
        <end position="49"/>
    </location>
</feature>
<dbReference type="AlphaFoldDB" id="A0A8B5XKX0"/>
<keyword evidence="1" id="KW-1133">Transmembrane helix</keyword>
<dbReference type="Proteomes" id="UP000318940">
    <property type="component" value="Unassembled WGS sequence"/>
</dbReference>
<dbReference type="EMBL" id="VMVH01000268">
    <property type="protein sequence ID" value="TVW22696.1"/>
    <property type="molecule type" value="Genomic_DNA"/>
</dbReference>
<dbReference type="GO" id="GO:0016779">
    <property type="term" value="F:nucleotidyltransferase activity"/>
    <property type="evidence" value="ECO:0007669"/>
    <property type="project" value="UniProtKB-KW"/>
</dbReference>
<feature type="non-terminal residue" evidence="3">
    <location>
        <position position="155"/>
    </location>
</feature>
<comment type="caution">
    <text evidence="3">The sequence shown here is derived from an EMBL/GenBank/DDBJ whole genome shotgun (WGS) entry which is preliminary data.</text>
</comment>
<reference evidence="3 4" key="1">
    <citation type="submission" date="2019-07" db="EMBL/GenBank/DDBJ databases">
        <authorList>
            <person name="Mohale T."/>
        </authorList>
    </citation>
    <scope>NUCLEOTIDE SEQUENCE [LARGE SCALE GENOMIC DNA]</scope>
    <source>
        <strain evidence="3 4">NTPn 189</strain>
    </source>
</reference>
<evidence type="ECO:0000313" key="3">
    <source>
        <dbReference type="EMBL" id="TVW22696.1"/>
    </source>
</evidence>